<evidence type="ECO:0000313" key="2">
    <source>
        <dbReference type="WBParaSite" id="ES5_v2.g25271.t1"/>
    </source>
</evidence>
<accession>A0AC34G6B7</accession>
<proteinExistence type="predicted"/>
<evidence type="ECO:0000313" key="1">
    <source>
        <dbReference type="Proteomes" id="UP000887579"/>
    </source>
</evidence>
<name>A0AC34G6B7_9BILA</name>
<reference evidence="2" key="1">
    <citation type="submission" date="2022-11" db="UniProtKB">
        <authorList>
            <consortium name="WormBaseParasite"/>
        </authorList>
    </citation>
    <scope>IDENTIFICATION</scope>
</reference>
<organism evidence="1 2">
    <name type="scientific">Panagrolaimus sp. ES5</name>
    <dbReference type="NCBI Taxonomy" id="591445"/>
    <lineage>
        <taxon>Eukaryota</taxon>
        <taxon>Metazoa</taxon>
        <taxon>Ecdysozoa</taxon>
        <taxon>Nematoda</taxon>
        <taxon>Chromadorea</taxon>
        <taxon>Rhabditida</taxon>
        <taxon>Tylenchina</taxon>
        <taxon>Panagrolaimomorpha</taxon>
        <taxon>Panagrolaimoidea</taxon>
        <taxon>Panagrolaimidae</taxon>
        <taxon>Panagrolaimus</taxon>
    </lineage>
</organism>
<dbReference type="Proteomes" id="UP000887579">
    <property type="component" value="Unplaced"/>
</dbReference>
<protein>
    <submittedName>
        <fullName evidence="2">Histone deacetylase domain-containing protein</fullName>
    </submittedName>
</protein>
<dbReference type="WBParaSite" id="ES5_v2.g25271.t1">
    <property type="protein sequence ID" value="ES5_v2.g25271.t1"/>
    <property type="gene ID" value="ES5_v2.g25271"/>
</dbReference>
<sequence length="343" mass="38024">KIIERLESSGILNQCERLEPRFADEKEIQLVHSPKYFKIIQESKKMNLEELEKLCTEIEDSFLNQHTFEVALKGAGCALTLMEAVLSNSGSNGFAAIRPPGHHANPTNGCGFCIFNNVAICAKKARQMGLKKVLIIDWDVHAGQGTQYCIEDDPGIFLISIHRYESGNKWPNLPESNIISDYKQTINVPLQKIGLGDAEYAAFIDLLVRPIIKDYKPELILVSCGYDAGFGDCEGEMNVTPAGFGHLTGTLASLNIPLAILLEGGYFVNALPEHAFHTVKALIEKAPPTNLPLGFPSLGVVDEFFMQTLLTIMNQEKARFSTFKILLKQFEILAQKKIPNQVC</sequence>